<name>A0A6J8EBI2_MYTCO</name>
<protein>
    <recommendedName>
        <fullName evidence="1">CoA carboxyltransferase C-terminal domain-containing protein</fullName>
    </recommendedName>
</protein>
<dbReference type="OrthoDB" id="14612at2759"/>
<dbReference type="GO" id="GO:0003989">
    <property type="term" value="F:acetyl-CoA carboxylase activity"/>
    <property type="evidence" value="ECO:0007669"/>
    <property type="project" value="InterPro"/>
</dbReference>
<dbReference type="PANTHER" id="PTHR45728:SF3">
    <property type="entry name" value="ACETYL-COA CARBOXYLASE"/>
    <property type="match status" value="1"/>
</dbReference>
<evidence type="ECO:0000259" key="1">
    <source>
        <dbReference type="PROSITE" id="PS50989"/>
    </source>
</evidence>
<dbReference type="GO" id="GO:0005739">
    <property type="term" value="C:mitochondrion"/>
    <property type="evidence" value="ECO:0007669"/>
    <property type="project" value="TreeGrafter"/>
</dbReference>
<sequence length="237" mass="27742">MEMFADQLSRGGVLEPEGTVEIKFREKDLITTMKRIDPVTRKIVENLNSPELSEEEIKTLEDKMKKRKDLLLPMYHQVAVVFADLHDTPGRMDEKGVISDVLEWSRSREFFYWHVRRRLLENEVKNRIRQITDSQSEGQLKSMIGRWFVEDQGAVNAYKWEDDKAAVEWLLEQKKDGADNSIDDNIRCLHREHVLQKVRSLLQDYPEVAMDSIVHITQHMTASQRTEVSRILASMDS</sequence>
<dbReference type="PROSITE" id="PS50989">
    <property type="entry name" value="COA_CT_CTER"/>
    <property type="match status" value="1"/>
</dbReference>
<dbReference type="Proteomes" id="UP000507470">
    <property type="component" value="Unassembled WGS sequence"/>
</dbReference>
<dbReference type="PANTHER" id="PTHR45728">
    <property type="entry name" value="ACETYL-COA CARBOXYLASE, ISOFORM A"/>
    <property type="match status" value="1"/>
</dbReference>
<dbReference type="EMBL" id="CACVKT020008652">
    <property type="protein sequence ID" value="CAC5416441.1"/>
    <property type="molecule type" value="Genomic_DNA"/>
</dbReference>
<organism evidence="2 3">
    <name type="scientific">Mytilus coruscus</name>
    <name type="common">Sea mussel</name>
    <dbReference type="NCBI Taxonomy" id="42192"/>
    <lineage>
        <taxon>Eukaryota</taxon>
        <taxon>Metazoa</taxon>
        <taxon>Spiralia</taxon>
        <taxon>Lophotrochozoa</taxon>
        <taxon>Mollusca</taxon>
        <taxon>Bivalvia</taxon>
        <taxon>Autobranchia</taxon>
        <taxon>Pteriomorphia</taxon>
        <taxon>Mytilida</taxon>
        <taxon>Mytiloidea</taxon>
        <taxon>Mytilidae</taxon>
        <taxon>Mytilinae</taxon>
        <taxon>Mytilus</taxon>
    </lineage>
</organism>
<dbReference type="SUPFAM" id="SSF52096">
    <property type="entry name" value="ClpP/crotonase"/>
    <property type="match status" value="1"/>
</dbReference>
<dbReference type="InterPro" id="IPR011763">
    <property type="entry name" value="COA_CT_C"/>
</dbReference>
<dbReference type="Gene3D" id="3.90.226.10">
    <property type="entry name" value="2-enoyl-CoA Hydratase, Chain A, domain 1"/>
    <property type="match status" value="1"/>
</dbReference>
<dbReference type="GO" id="GO:0006633">
    <property type="term" value="P:fatty acid biosynthetic process"/>
    <property type="evidence" value="ECO:0007669"/>
    <property type="project" value="TreeGrafter"/>
</dbReference>
<feature type="domain" description="CoA carboxyltransferase C-terminal" evidence="1">
    <location>
        <begin position="1"/>
        <end position="130"/>
    </location>
</feature>
<proteinExistence type="predicted"/>
<dbReference type="AlphaFoldDB" id="A0A6J8EBI2"/>
<dbReference type="InterPro" id="IPR049076">
    <property type="entry name" value="ACCA"/>
</dbReference>
<dbReference type="InterPro" id="IPR034733">
    <property type="entry name" value="AcCoA_carboxyl_beta"/>
</dbReference>
<keyword evidence="3" id="KW-1185">Reference proteome</keyword>
<accession>A0A6J8EBI2</accession>
<evidence type="ECO:0000313" key="2">
    <source>
        <dbReference type="EMBL" id="CAC5416441.1"/>
    </source>
</evidence>
<reference evidence="2 3" key="1">
    <citation type="submission" date="2020-06" db="EMBL/GenBank/DDBJ databases">
        <authorList>
            <person name="Li R."/>
            <person name="Bekaert M."/>
        </authorList>
    </citation>
    <scope>NUCLEOTIDE SEQUENCE [LARGE SCALE GENOMIC DNA]</scope>
    <source>
        <strain evidence="3">wild</strain>
    </source>
</reference>
<gene>
    <name evidence="2" type="ORF">MCOR_49062</name>
</gene>
<dbReference type="InterPro" id="IPR029045">
    <property type="entry name" value="ClpP/crotonase-like_dom_sf"/>
</dbReference>
<dbReference type="Pfam" id="PF01039">
    <property type="entry name" value="Carboxyl_trans"/>
    <property type="match status" value="1"/>
</dbReference>
<evidence type="ECO:0000313" key="3">
    <source>
        <dbReference type="Proteomes" id="UP000507470"/>
    </source>
</evidence>